<dbReference type="HOGENOM" id="CLU_1966481_0_0_9"/>
<evidence type="ECO:0000313" key="2">
    <source>
        <dbReference type="Proteomes" id="UP000001299"/>
    </source>
</evidence>
<dbReference type="Proteomes" id="UP000001299">
    <property type="component" value="Plasmid pCY360"/>
</dbReference>
<reference evidence="1 2" key="1">
    <citation type="journal article" date="2010" name="PLoS ONE">
        <title>The glycobiome of the rumen bacterium Butyrivibrio proteoclasticus B316(T) highlights adaptation to a polysaccharide-rich environment.</title>
        <authorList>
            <person name="Kelly W.J."/>
            <person name="Leahy S.C."/>
            <person name="Altermann E."/>
            <person name="Yeoman C.J."/>
            <person name="Dunne J.C."/>
            <person name="Kong Z."/>
            <person name="Pacheco D.M."/>
            <person name="Li D."/>
            <person name="Noel S.J."/>
            <person name="Moon C.D."/>
            <person name="Cookson A.L."/>
            <person name="Attwood G.T."/>
        </authorList>
    </citation>
    <scope>NUCLEOTIDE SEQUENCE [LARGE SCALE GENOMIC DNA]</scope>
    <source>
        <strain evidence="2">ATCC 51982 / DSM 14932 / B316</strain>
        <plasmid evidence="2">Plasmid pCY360</plasmid>
    </source>
</reference>
<keyword evidence="1" id="KW-0614">Plasmid</keyword>
<name>E0S3G3_BUTPB</name>
<organism evidence="1 2">
    <name type="scientific">Butyrivibrio proteoclasticus (strain ATCC 51982 / DSM 14932 / B316)</name>
    <name type="common">Clostridium proteoclasticum</name>
    <dbReference type="NCBI Taxonomy" id="515622"/>
    <lineage>
        <taxon>Bacteria</taxon>
        <taxon>Bacillati</taxon>
        <taxon>Bacillota</taxon>
        <taxon>Clostridia</taxon>
        <taxon>Lachnospirales</taxon>
        <taxon>Lachnospiraceae</taxon>
        <taxon>Butyrivibrio</taxon>
    </lineage>
</organism>
<sequence length="127" mass="14934">MFKLSKEMKKRIENTYQDVLMGTDEEDALAFKKMLLSVENLPDMQFDYTYKRQRTNILLKWILEPNAYDEVDIGLKYHVRYKGKLHTGIVTDEELIDAEELDEVLARTYLEFIMDGIDSDLAMAETL</sequence>
<accession>E0S3G3</accession>
<dbReference type="AlphaFoldDB" id="E0S3G3"/>
<protein>
    <submittedName>
        <fullName evidence="1">Uncharacterized protein</fullName>
    </submittedName>
</protein>
<evidence type="ECO:0000313" key="1">
    <source>
        <dbReference type="EMBL" id="ADL35945.1"/>
    </source>
</evidence>
<dbReference type="EMBL" id="CP001812">
    <property type="protein sequence ID" value="ADL35945.1"/>
    <property type="molecule type" value="Genomic_DNA"/>
</dbReference>
<dbReference type="RefSeq" id="WP_013282595.1">
    <property type="nucleotide sequence ID" value="NC_014389.1"/>
</dbReference>
<gene>
    <name evidence="1" type="ordered locus">bpr_II004</name>
</gene>
<proteinExistence type="predicted"/>
<geneLocation type="plasmid" evidence="1 2">
    <name>pCY360</name>
</geneLocation>
<keyword evidence="2" id="KW-1185">Reference proteome</keyword>
<dbReference type="KEGG" id="bpb:bpr_II004"/>